<evidence type="ECO:0000256" key="1">
    <source>
        <dbReference type="ARBA" id="ARBA00022723"/>
    </source>
</evidence>
<dbReference type="PROSITE" id="PS51257">
    <property type="entry name" value="PROKAR_LIPOPROTEIN"/>
    <property type="match status" value="1"/>
</dbReference>
<dbReference type="Proteomes" id="UP000267798">
    <property type="component" value="Unassembled WGS sequence"/>
</dbReference>
<feature type="compositionally biased region" description="Low complexity" evidence="3">
    <location>
        <begin position="40"/>
        <end position="61"/>
    </location>
</feature>
<dbReference type="CDD" id="cd10917">
    <property type="entry name" value="CE4_NodB_like_6s_7s"/>
    <property type="match status" value="1"/>
</dbReference>
<comment type="caution">
    <text evidence="6">The sequence shown here is derived from an EMBL/GenBank/DDBJ whole genome shotgun (WGS) entry which is preliminary data.</text>
</comment>
<accession>A0A3A6PJG7</accession>
<evidence type="ECO:0000256" key="4">
    <source>
        <dbReference type="SAM" id="SignalP"/>
    </source>
</evidence>
<dbReference type="GO" id="GO:0016810">
    <property type="term" value="F:hydrolase activity, acting on carbon-nitrogen (but not peptide) bonds"/>
    <property type="evidence" value="ECO:0007669"/>
    <property type="project" value="InterPro"/>
</dbReference>
<dbReference type="GO" id="GO:0046872">
    <property type="term" value="F:metal ion binding"/>
    <property type="evidence" value="ECO:0007669"/>
    <property type="project" value="UniProtKB-KW"/>
</dbReference>
<dbReference type="AlphaFoldDB" id="A0A3A6PJG7"/>
<evidence type="ECO:0000259" key="5">
    <source>
        <dbReference type="PROSITE" id="PS51677"/>
    </source>
</evidence>
<evidence type="ECO:0000313" key="6">
    <source>
        <dbReference type="EMBL" id="RJX38409.1"/>
    </source>
</evidence>
<organism evidence="6 7">
    <name type="scientific">Paenibacillus pinisoli</name>
    <dbReference type="NCBI Taxonomy" id="1276110"/>
    <lineage>
        <taxon>Bacteria</taxon>
        <taxon>Bacillati</taxon>
        <taxon>Bacillota</taxon>
        <taxon>Bacilli</taxon>
        <taxon>Bacillales</taxon>
        <taxon>Paenibacillaceae</taxon>
        <taxon>Paenibacillus</taxon>
    </lineage>
</organism>
<evidence type="ECO:0000256" key="2">
    <source>
        <dbReference type="ARBA" id="ARBA00022801"/>
    </source>
</evidence>
<dbReference type="Gene3D" id="3.20.20.370">
    <property type="entry name" value="Glycoside hydrolase/deacetylase"/>
    <property type="match status" value="1"/>
</dbReference>
<dbReference type="InterPro" id="IPR050248">
    <property type="entry name" value="Polysacc_deacetylase_ArnD"/>
</dbReference>
<dbReference type="OrthoDB" id="9806342at2"/>
<keyword evidence="7" id="KW-1185">Reference proteome</keyword>
<dbReference type="Pfam" id="PF01522">
    <property type="entry name" value="Polysacc_deac_1"/>
    <property type="match status" value="1"/>
</dbReference>
<dbReference type="PROSITE" id="PS51677">
    <property type="entry name" value="NODB"/>
    <property type="match status" value="1"/>
</dbReference>
<feature type="region of interest" description="Disordered" evidence="3">
    <location>
        <begin position="28"/>
        <end position="61"/>
    </location>
</feature>
<dbReference type="PANTHER" id="PTHR10587:SF133">
    <property type="entry name" value="CHITIN DEACETYLASE 1-RELATED"/>
    <property type="match status" value="1"/>
</dbReference>
<keyword evidence="4" id="KW-0732">Signal</keyword>
<name>A0A3A6PJG7_9BACL</name>
<evidence type="ECO:0000313" key="7">
    <source>
        <dbReference type="Proteomes" id="UP000267798"/>
    </source>
</evidence>
<dbReference type="InterPro" id="IPR002509">
    <property type="entry name" value="NODB_dom"/>
</dbReference>
<sequence>MPIKNQLMLLCLLATMLSGCASKADQSGGNAAPVLSEQTAATPSAVPSSSPSPEPAASAAPEPAAEAKILYRMNEVYRFVPLDESAPKKAVLLTFDDGPKEEKLINSLFDTLDKHSAKAIFFVNGYRIKANPELLKLIHERGGTIGNHSYDHINLKNEEKAVVEEQLSGVQEMVMELTGETPKFFRPPFGAGGDTVKEIAKNHGMLFMTWSNGSLDWDSSARDKPEVVIKNVMEQLHPGANILMHELPWTAEALDELLGKIEAEGYTFIDPATIQLTN</sequence>
<dbReference type="InterPro" id="IPR011330">
    <property type="entry name" value="Glyco_hydro/deAcase_b/a-brl"/>
</dbReference>
<keyword evidence="1" id="KW-0479">Metal-binding</keyword>
<feature type="domain" description="NodB homology" evidence="5">
    <location>
        <begin position="89"/>
        <end position="269"/>
    </location>
</feature>
<dbReference type="EMBL" id="QXQB01000004">
    <property type="protein sequence ID" value="RJX38409.1"/>
    <property type="molecule type" value="Genomic_DNA"/>
</dbReference>
<dbReference type="PANTHER" id="PTHR10587">
    <property type="entry name" value="GLYCOSYL TRANSFERASE-RELATED"/>
    <property type="match status" value="1"/>
</dbReference>
<evidence type="ECO:0000256" key="3">
    <source>
        <dbReference type="SAM" id="MobiDB-lite"/>
    </source>
</evidence>
<dbReference type="GO" id="GO:0005975">
    <property type="term" value="P:carbohydrate metabolic process"/>
    <property type="evidence" value="ECO:0007669"/>
    <property type="project" value="InterPro"/>
</dbReference>
<protein>
    <submittedName>
        <fullName evidence="6">Polysaccharide deacetylase family protein</fullName>
    </submittedName>
</protein>
<dbReference type="RefSeq" id="WP_120113218.1">
    <property type="nucleotide sequence ID" value="NZ_QXQB01000004.1"/>
</dbReference>
<dbReference type="GO" id="GO:0016020">
    <property type="term" value="C:membrane"/>
    <property type="evidence" value="ECO:0007669"/>
    <property type="project" value="TreeGrafter"/>
</dbReference>
<dbReference type="SUPFAM" id="SSF88713">
    <property type="entry name" value="Glycoside hydrolase/deacetylase"/>
    <property type="match status" value="1"/>
</dbReference>
<gene>
    <name evidence="6" type="ORF">D3P09_20390</name>
</gene>
<keyword evidence="2" id="KW-0378">Hydrolase</keyword>
<feature type="chain" id="PRO_5039405890" evidence="4">
    <location>
        <begin position="24"/>
        <end position="278"/>
    </location>
</feature>
<reference evidence="6 7" key="1">
    <citation type="submission" date="2018-09" db="EMBL/GenBank/DDBJ databases">
        <title>Paenibacillus aracenensis nov. sp. isolated from a cave in southern Spain.</title>
        <authorList>
            <person name="Jurado V."/>
            <person name="Gutierrez-Patricio S."/>
            <person name="Gonzalez-Pimentel J.L."/>
            <person name="Miller A.Z."/>
            <person name="Laiz L."/>
            <person name="Saiz-Jimenez C."/>
        </authorList>
    </citation>
    <scope>NUCLEOTIDE SEQUENCE [LARGE SCALE GENOMIC DNA]</scope>
    <source>
        <strain evidence="6 7">JCM 19203</strain>
    </source>
</reference>
<proteinExistence type="predicted"/>
<feature type="signal peptide" evidence="4">
    <location>
        <begin position="1"/>
        <end position="23"/>
    </location>
</feature>